<gene>
    <name evidence="1" type="ORF">BV22DRAFT_1034542</name>
</gene>
<comment type="caution">
    <text evidence="1">The sequence shown here is derived from an EMBL/GenBank/DDBJ whole genome shotgun (WGS) entry which is preliminary data.</text>
</comment>
<keyword evidence="2" id="KW-1185">Reference proteome</keyword>
<proteinExistence type="predicted"/>
<name>A0ACB8BGR6_9AGAM</name>
<evidence type="ECO:0000313" key="1">
    <source>
        <dbReference type="EMBL" id="KAH7925020.1"/>
    </source>
</evidence>
<reference evidence="1" key="1">
    <citation type="journal article" date="2021" name="New Phytol.">
        <title>Evolutionary innovations through gain and loss of genes in the ectomycorrhizal Boletales.</title>
        <authorList>
            <person name="Wu G."/>
            <person name="Miyauchi S."/>
            <person name="Morin E."/>
            <person name="Kuo A."/>
            <person name="Drula E."/>
            <person name="Varga T."/>
            <person name="Kohler A."/>
            <person name="Feng B."/>
            <person name="Cao Y."/>
            <person name="Lipzen A."/>
            <person name="Daum C."/>
            <person name="Hundley H."/>
            <person name="Pangilinan J."/>
            <person name="Johnson J."/>
            <person name="Barry K."/>
            <person name="LaButti K."/>
            <person name="Ng V."/>
            <person name="Ahrendt S."/>
            <person name="Min B."/>
            <person name="Choi I.G."/>
            <person name="Park H."/>
            <person name="Plett J.M."/>
            <person name="Magnuson J."/>
            <person name="Spatafora J.W."/>
            <person name="Nagy L.G."/>
            <person name="Henrissat B."/>
            <person name="Grigoriev I.V."/>
            <person name="Yang Z.L."/>
            <person name="Xu J."/>
            <person name="Martin F.M."/>
        </authorList>
    </citation>
    <scope>NUCLEOTIDE SEQUENCE</scope>
    <source>
        <strain evidence="1">KUC20120723A-06</strain>
    </source>
</reference>
<sequence>MSNVLLLRAPSQGSSDHYESSLRSRGYNPLSVSVLETVIVQLAELARRIRIGPKEQAYAGVIVTSKRAVEAWSSAIQEILSTSQEQDLVDWASVPFYVVGETTASALHDIRTTYDSPWAPKDIRGGAESGTAESLARFIIRDLDPPIGNGQHNRLFYLTGDKNRDTLPSLLEQGGIDLEPLQVYATRGSSRFAKDLADVLHPTPLCSDSQEAWGWIVFFAPSAAEFVTPTLRSSFILPMAAESPPIRPTPNVKIAAIGPTTAAFLRETLSFAVAVVASKPNAEDLASAIMRHGEE</sequence>
<organism evidence="1 2">
    <name type="scientific">Leucogyrophana mollusca</name>
    <dbReference type="NCBI Taxonomy" id="85980"/>
    <lineage>
        <taxon>Eukaryota</taxon>
        <taxon>Fungi</taxon>
        <taxon>Dikarya</taxon>
        <taxon>Basidiomycota</taxon>
        <taxon>Agaricomycotina</taxon>
        <taxon>Agaricomycetes</taxon>
        <taxon>Agaricomycetidae</taxon>
        <taxon>Boletales</taxon>
        <taxon>Boletales incertae sedis</taxon>
        <taxon>Leucogyrophana</taxon>
    </lineage>
</organism>
<accession>A0ACB8BGR6</accession>
<evidence type="ECO:0000313" key="2">
    <source>
        <dbReference type="Proteomes" id="UP000790709"/>
    </source>
</evidence>
<dbReference type="EMBL" id="MU266411">
    <property type="protein sequence ID" value="KAH7925020.1"/>
    <property type="molecule type" value="Genomic_DNA"/>
</dbReference>
<protein>
    <submittedName>
        <fullName evidence="1">Tetrapyrrole biosynthesis uroporphyrinogen III synthase</fullName>
    </submittedName>
</protein>
<dbReference type="Proteomes" id="UP000790709">
    <property type="component" value="Unassembled WGS sequence"/>
</dbReference>